<dbReference type="PANTHER" id="PTHR38011:SF11">
    <property type="entry name" value="2,5-DIAMINO-6-RIBOSYLAMINO-4(3H)-PYRIMIDINONE 5'-PHOSPHATE REDUCTASE"/>
    <property type="match status" value="1"/>
</dbReference>
<dbReference type="OrthoDB" id="195113at2"/>
<dbReference type="RefSeq" id="WP_130022797.1">
    <property type="nucleotide sequence ID" value="NZ_SEWF01000031.1"/>
</dbReference>
<reference evidence="2 3" key="1">
    <citation type="submission" date="2019-02" db="EMBL/GenBank/DDBJ databases">
        <title>Bacterial novel species Emticicia sp. 17J42-9 isolated from soil.</title>
        <authorList>
            <person name="Jung H.-Y."/>
        </authorList>
    </citation>
    <scope>NUCLEOTIDE SEQUENCE [LARGE SCALE GENOMIC DNA]</scope>
    <source>
        <strain evidence="2 3">17J42-9</strain>
    </source>
</reference>
<dbReference type="InterPro" id="IPR024072">
    <property type="entry name" value="DHFR-like_dom_sf"/>
</dbReference>
<dbReference type="Gene3D" id="3.40.430.10">
    <property type="entry name" value="Dihydrofolate Reductase, subunit A"/>
    <property type="match status" value="1"/>
</dbReference>
<dbReference type="Proteomes" id="UP000293162">
    <property type="component" value="Unassembled WGS sequence"/>
</dbReference>
<proteinExistence type="predicted"/>
<dbReference type="GO" id="GO:0008703">
    <property type="term" value="F:5-amino-6-(5-phosphoribosylamino)uracil reductase activity"/>
    <property type="evidence" value="ECO:0007669"/>
    <property type="project" value="InterPro"/>
</dbReference>
<sequence>MRKIKLQMQVSVDGFVCGPDGEMDWTVWNWDEELKDYVREIMASADSFIAGRVLYEGMSVYWPSVKTNPESSEDDKTAAENFDSMTKHVFSKTLTHADWNNTIIESGDLVETVNRLKSQEGGDLMLYGGARLVSSFIENNLIDEYHIFLNPAAIGKGKPIFGNLSEKFGLELVKSKACPCGIVVLNYVPAK</sequence>
<dbReference type="SUPFAM" id="SSF53597">
    <property type="entry name" value="Dihydrofolate reductase-like"/>
    <property type="match status" value="1"/>
</dbReference>
<comment type="caution">
    <text evidence="2">The sequence shown here is derived from an EMBL/GenBank/DDBJ whole genome shotgun (WGS) entry which is preliminary data.</text>
</comment>
<organism evidence="2 3">
    <name type="scientific">Emticicia agri</name>
    <dbReference type="NCBI Taxonomy" id="2492393"/>
    <lineage>
        <taxon>Bacteria</taxon>
        <taxon>Pseudomonadati</taxon>
        <taxon>Bacteroidota</taxon>
        <taxon>Cytophagia</taxon>
        <taxon>Cytophagales</taxon>
        <taxon>Leadbetterellaceae</taxon>
        <taxon>Emticicia</taxon>
    </lineage>
</organism>
<dbReference type="InterPro" id="IPR002734">
    <property type="entry name" value="RibDG_C"/>
</dbReference>
<dbReference type="AlphaFoldDB" id="A0A4Q5LX37"/>
<dbReference type="EMBL" id="SEWF01000031">
    <property type="protein sequence ID" value="RYU94107.1"/>
    <property type="molecule type" value="Genomic_DNA"/>
</dbReference>
<keyword evidence="3" id="KW-1185">Reference proteome</keyword>
<dbReference type="GO" id="GO:0009231">
    <property type="term" value="P:riboflavin biosynthetic process"/>
    <property type="evidence" value="ECO:0007669"/>
    <property type="project" value="InterPro"/>
</dbReference>
<evidence type="ECO:0000259" key="1">
    <source>
        <dbReference type="Pfam" id="PF01872"/>
    </source>
</evidence>
<evidence type="ECO:0000313" key="2">
    <source>
        <dbReference type="EMBL" id="RYU94107.1"/>
    </source>
</evidence>
<dbReference type="Pfam" id="PF01872">
    <property type="entry name" value="RibD_C"/>
    <property type="match status" value="1"/>
</dbReference>
<gene>
    <name evidence="2" type="ORF">EWM59_18785</name>
</gene>
<dbReference type="InterPro" id="IPR050765">
    <property type="entry name" value="Riboflavin_Biosynth_HTPR"/>
</dbReference>
<evidence type="ECO:0000313" key="3">
    <source>
        <dbReference type="Proteomes" id="UP000293162"/>
    </source>
</evidence>
<dbReference type="PANTHER" id="PTHR38011">
    <property type="entry name" value="DIHYDROFOLATE REDUCTASE FAMILY PROTEIN (AFU_ORTHOLOGUE AFUA_8G06820)"/>
    <property type="match status" value="1"/>
</dbReference>
<name>A0A4Q5LX37_9BACT</name>
<protein>
    <submittedName>
        <fullName evidence="2">Dihydrofolate reductase</fullName>
    </submittedName>
</protein>
<feature type="domain" description="Bacterial bifunctional deaminase-reductase C-terminal" evidence="1">
    <location>
        <begin position="2"/>
        <end position="184"/>
    </location>
</feature>
<accession>A0A4Q5LX37</accession>